<dbReference type="AlphaFoldDB" id="A0A3M4B452"/>
<dbReference type="SUPFAM" id="SSF46689">
    <property type="entry name" value="Homeodomain-like"/>
    <property type="match status" value="1"/>
</dbReference>
<protein>
    <recommendedName>
        <fullName evidence="6">HTH tetR-type domain-containing protein</fullName>
    </recommendedName>
</protein>
<dbReference type="Pfam" id="PF00440">
    <property type="entry name" value="TetR_N"/>
    <property type="match status" value="1"/>
</dbReference>
<keyword evidence="1" id="KW-0805">Transcription regulation</keyword>
<dbReference type="Gene3D" id="1.10.357.10">
    <property type="entry name" value="Tetracycline Repressor, domain 2"/>
    <property type="match status" value="1"/>
</dbReference>
<evidence type="ECO:0000313" key="8">
    <source>
        <dbReference type="Proteomes" id="UP000276587"/>
    </source>
</evidence>
<dbReference type="InterPro" id="IPR001647">
    <property type="entry name" value="HTH_TetR"/>
</dbReference>
<keyword evidence="3" id="KW-0804">Transcription</keyword>
<organism evidence="7 8">
    <name type="scientific">Pseudomonas marginalis pv. marginalis</name>
    <dbReference type="NCBI Taxonomy" id="97473"/>
    <lineage>
        <taxon>Bacteria</taxon>
        <taxon>Pseudomonadati</taxon>
        <taxon>Pseudomonadota</taxon>
        <taxon>Gammaproteobacteria</taxon>
        <taxon>Pseudomonadales</taxon>
        <taxon>Pseudomonadaceae</taxon>
        <taxon>Pseudomonas</taxon>
    </lineage>
</organism>
<reference evidence="7 8" key="1">
    <citation type="submission" date="2018-08" db="EMBL/GenBank/DDBJ databases">
        <title>Recombination of ecologically and evolutionarily significant loci maintains genetic cohesion in the Pseudomonas syringae species complex.</title>
        <authorList>
            <person name="Dillon M."/>
            <person name="Thakur S."/>
            <person name="Almeida R.N.D."/>
            <person name="Weir B.S."/>
            <person name="Guttman D.S."/>
        </authorList>
    </citation>
    <scope>NUCLEOTIDE SEQUENCE [LARGE SCALE GENOMIC DNA]</scope>
    <source>
        <strain evidence="7 8">ICMP 3555</strain>
    </source>
</reference>
<evidence type="ECO:0000256" key="1">
    <source>
        <dbReference type="ARBA" id="ARBA00023015"/>
    </source>
</evidence>
<dbReference type="Pfam" id="PF16925">
    <property type="entry name" value="TetR_C_13"/>
    <property type="match status" value="1"/>
</dbReference>
<keyword evidence="2 4" id="KW-0238">DNA-binding</keyword>
<gene>
    <name evidence="7" type="ORF">ALQ29_05540</name>
</gene>
<name>A0A3M4B452_PSEMA</name>
<evidence type="ECO:0000256" key="3">
    <source>
        <dbReference type="ARBA" id="ARBA00023163"/>
    </source>
</evidence>
<evidence type="ECO:0000256" key="5">
    <source>
        <dbReference type="SAM" id="MobiDB-lite"/>
    </source>
</evidence>
<comment type="caution">
    <text evidence="7">The sequence shown here is derived from an EMBL/GenBank/DDBJ whole genome shotgun (WGS) entry which is preliminary data.</text>
</comment>
<dbReference type="GO" id="GO:0003677">
    <property type="term" value="F:DNA binding"/>
    <property type="evidence" value="ECO:0007669"/>
    <property type="project" value="UniProtKB-UniRule"/>
</dbReference>
<accession>A0A3M4B452</accession>
<evidence type="ECO:0000313" key="7">
    <source>
        <dbReference type="EMBL" id="RMP13326.1"/>
    </source>
</evidence>
<dbReference type="Proteomes" id="UP000276587">
    <property type="component" value="Unassembled WGS sequence"/>
</dbReference>
<dbReference type="PRINTS" id="PR00455">
    <property type="entry name" value="HTHTETR"/>
</dbReference>
<dbReference type="PROSITE" id="PS50977">
    <property type="entry name" value="HTH_TETR_2"/>
    <property type="match status" value="1"/>
</dbReference>
<dbReference type="InterPro" id="IPR011075">
    <property type="entry name" value="TetR_C"/>
</dbReference>
<dbReference type="PANTHER" id="PTHR47506">
    <property type="entry name" value="TRANSCRIPTIONAL REGULATORY PROTEIN"/>
    <property type="match status" value="1"/>
</dbReference>
<dbReference type="InterPro" id="IPR036271">
    <property type="entry name" value="Tet_transcr_reg_TetR-rel_C_sf"/>
</dbReference>
<evidence type="ECO:0000259" key="6">
    <source>
        <dbReference type="PROSITE" id="PS50977"/>
    </source>
</evidence>
<dbReference type="InterPro" id="IPR009057">
    <property type="entry name" value="Homeodomain-like_sf"/>
</dbReference>
<evidence type="ECO:0000256" key="2">
    <source>
        <dbReference type="ARBA" id="ARBA00023125"/>
    </source>
</evidence>
<feature type="domain" description="HTH tetR-type" evidence="6">
    <location>
        <begin position="464"/>
        <end position="524"/>
    </location>
</feature>
<dbReference type="PANTHER" id="PTHR47506:SF1">
    <property type="entry name" value="HTH-TYPE TRANSCRIPTIONAL REGULATOR YJDC"/>
    <property type="match status" value="1"/>
</dbReference>
<keyword evidence="8" id="KW-1185">Reference proteome</keyword>
<feature type="DNA-binding region" description="H-T-H motif" evidence="4">
    <location>
        <begin position="487"/>
        <end position="506"/>
    </location>
</feature>
<dbReference type="SUPFAM" id="SSF48498">
    <property type="entry name" value="Tetracyclin repressor-like, C-terminal domain"/>
    <property type="match status" value="1"/>
</dbReference>
<sequence>MLITLDTRGVLENLRQLGAPRRQPLALGVIDQQGVFQVETERARVEVVTGEQGVALVDPHPLEVVGVVAVAPQVQVQLAAVDHRLMAFGEAAQADFVQVRQRGNDLEWLARRDVEVVGGLVADDDVDLHPTRQGTVDLAGHRQRQVEVRRADGQLLLGAGDQFEDHPVQRVVLAHPEQRADRQVTIGQLPRRGVIGRVFQAAAQVADIIAQAARGGWVGQVQAINRLGGDQPVFHQVLHRVRQRLAVDQVVAVETVLVELVQVHVVQARPAVQHAVVDHEALEVQHAEQLAGLHRHAIHRHVAAVALVHGLVPGAVARLFTGTDQATLGAQPVDHHHDLQLRPRSLGRVQGIVDLLPRFVLLQIQRDDVDTPRGLGDFFQQATAVRVGAGQHLKGVGSEGETAQFGQQGAFEERRHKARNGSNPKSPRAYTMGVLRSCCAACKNLLTKKNDRSTVCGMNDMTGNETRDIILDVAEKLIYRHGIAATGMDFLVKTAGVSRKSVYRYFANKDELVIAALQRRDERWMQWLRDEVERSEGTSERLLAMFSALKAWFDTADFRGCAFINTSGETGNPHDPVRLLAKAHKQKLFEYALELCQAHGTPDPAQQAAQLLILIDGAITVALVMGDSTAADNAQCMARTLLGL</sequence>
<proteinExistence type="predicted"/>
<feature type="region of interest" description="Disordered" evidence="5">
    <location>
        <begin position="395"/>
        <end position="427"/>
    </location>
</feature>
<evidence type="ECO:0000256" key="4">
    <source>
        <dbReference type="PROSITE-ProRule" id="PRU00335"/>
    </source>
</evidence>
<dbReference type="EMBL" id="RBQF01000064">
    <property type="protein sequence ID" value="RMP13326.1"/>
    <property type="molecule type" value="Genomic_DNA"/>
</dbReference>